<dbReference type="SUPFAM" id="SSF101386">
    <property type="entry name" value="all-alpha NTP pyrophosphatases"/>
    <property type="match status" value="1"/>
</dbReference>
<sequence>MEKFDRINELVKKFRDDRDWSQFHNPKDLAISLSIEAAELLECFQWKSSSEAEKNNYQDIKYEMADVAVYLLLMSDKMGIDLLDAVEEKMKLNEEKYPVEKAKGCSKKYNQL</sequence>
<protein>
    <recommendedName>
        <fullName evidence="3">Nucleotide pyrophosphohydrolase</fullName>
    </recommendedName>
</protein>
<proteinExistence type="predicted"/>
<keyword evidence="2" id="KW-1185">Reference proteome</keyword>
<dbReference type="PANTHER" id="PTHR46523:SF1">
    <property type="entry name" value="DCTP PYROPHOSPHATASE 1"/>
    <property type="match status" value="1"/>
</dbReference>
<dbReference type="AlphaFoldDB" id="H1PNZ6"/>
<evidence type="ECO:0008006" key="3">
    <source>
        <dbReference type="Google" id="ProtNLM"/>
    </source>
</evidence>
<dbReference type="CDD" id="cd11537">
    <property type="entry name" value="NTP-PPase_RS21-C6_like"/>
    <property type="match status" value="1"/>
</dbReference>
<dbReference type="GO" id="GO:0047429">
    <property type="term" value="F:nucleoside triphosphate diphosphatase activity"/>
    <property type="evidence" value="ECO:0007669"/>
    <property type="project" value="InterPro"/>
</dbReference>
<dbReference type="PIRSF" id="PIRSF029826">
    <property type="entry name" value="UCP029826_pph"/>
    <property type="match status" value="1"/>
</dbReference>
<dbReference type="BioCyc" id="FSP457404-HMP:GTSQ-140-MONOMER"/>
<dbReference type="EMBL" id="AGWJ02000006">
    <property type="protein sequence ID" value="EHO84579.1"/>
    <property type="molecule type" value="Genomic_DNA"/>
</dbReference>
<comment type="caution">
    <text evidence="1">The sequence shown here is derived from an EMBL/GenBank/DDBJ whole genome shotgun (WGS) entry which is preliminary data.</text>
</comment>
<organism evidence="1 2">
    <name type="scientific">Fusobacterium ulcerans 12-1B</name>
    <dbReference type="NCBI Taxonomy" id="457404"/>
    <lineage>
        <taxon>Bacteria</taxon>
        <taxon>Fusobacteriati</taxon>
        <taxon>Fusobacteriota</taxon>
        <taxon>Fusobacteriia</taxon>
        <taxon>Fusobacteriales</taxon>
        <taxon>Fusobacteriaceae</taxon>
        <taxon>Fusobacterium</taxon>
    </lineage>
</organism>
<reference evidence="1 2" key="1">
    <citation type="submission" date="2012-07" db="EMBL/GenBank/DDBJ databases">
        <title>The Genome Sequence of Fusobacterium ulcerans 12_1B.</title>
        <authorList>
            <consortium name="The Broad Institute Genome Sequencing Platform"/>
            <person name="Earl A."/>
            <person name="Ward D."/>
            <person name="Feldgarden M."/>
            <person name="Gevers D."/>
            <person name="Strauss J."/>
            <person name="Ambrose C.E."/>
            <person name="Allen-Vercoe E."/>
            <person name="Walker B."/>
            <person name="Young S.K."/>
            <person name="Zeng Q."/>
            <person name="Gargeya S."/>
            <person name="Fitzgerald M."/>
            <person name="Haas B."/>
            <person name="Abouelleil A."/>
            <person name="Alvarado L."/>
            <person name="Arachchi H.M."/>
            <person name="Berlin A.M."/>
            <person name="Chapman S.B."/>
            <person name="Goldberg J."/>
            <person name="Griggs A."/>
            <person name="Gujja S."/>
            <person name="Hansen M."/>
            <person name="Howarth C."/>
            <person name="Imamovic A."/>
            <person name="Larimer J."/>
            <person name="McCowen C."/>
            <person name="Montmayeur A."/>
            <person name="Murphy C."/>
            <person name="Neiman D."/>
            <person name="Pearson M."/>
            <person name="Priest M."/>
            <person name="Roberts A."/>
            <person name="Saif S."/>
            <person name="Shea T."/>
            <person name="Sisk P."/>
            <person name="Sykes S."/>
            <person name="Wortman J."/>
            <person name="Nusbaum C."/>
            <person name="Birren B."/>
        </authorList>
    </citation>
    <scope>NUCLEOTIDE SEQUENCE [LARGE SCALE GENOMIC DNA]</scope>
    <source>
        <strain evidence="1 2">12_1B</strain>
    </source>
</reference>
<dbReference type="GO" id="GO:0009143">
    <property type="term" value="P:nucleoside triphosphate catabolic process"/>
    <property type="evidence" value="ECO:0007669"/>
    <property type="project" value="InterPro"/>
</dbReference>
<dbReference type="HOGENOM" id="CLU_110454_2_1_0"/>
<dbReference type="RefSeq" id="WP_008695426.1">
    <property type="nucleotide sequence ID" value="NZ_KE161007.1"/>
</dbReference>
<dbReference type="PANTHER" id="PTHR46523">
    <property type="entry name" value="DCTP PYROPHOSPHATASE 1"/>
    <property type="match status" value="1"/>
</dbReference>
<dbReference type="Gene3D" id="1.10.287.1080">
    <property type="entry name" value="MazG-like"/>
    <property type="match status" value="1"/>
</dbReference>
<gene>
    <name evidence="1" type="ORF">HMPREF0402_00139</name>
</gene>
<accession>H1PNZ6</accession>
<evidence type="ECO:0000313" key="1">
    <source>
        <dbReference type="EMBL" id="EHO84579.1"/>
    </source>
</evidence>
<dbReference type="InterPro" id="IPR052555">
    <property type="entry name" value="dCTP_Pyrophosphatase"/>
</dbReference>
<dbReference type="InterPro" id="IPR025984">
    <property type="entry name" value="DCTPP"/>
</dbReference>
<evidence type="ECO:0000313" key="2">
    <source>
        <dbReference type="Proteomes" id="UP000003233"/>
    </source>
</evidence>
<dbReference type="PATRIC" id="fig|457404.5.peg.1093"/>
<name>H1PNZ6_9FUSO</name>
<dbReference type="Pfam" id="PF12643">
    <property type="entry name" value="MazG-like"/>
    <property type="match status" value="1"/>
</dbReference>
<dbReference type="Proteomes" id="UP000003233">
    <property type="component" value="Unassembled WGS sequence"/>
</dbReference>